<dbReference type="InterPro" id="IPR001604">
    <property type="entry name" value="Endo_G_ENPP1-like_dom"/>
</dbReference>
<dbReference type="GO" id="GO:0004252">
    <property type="term" value="F:serine-type endopeptidase activity"/>
    <property type="evidence" value="ECO:0007669"/>
    <property type="project" value="InterPro"/>
</dbReference>
<feature type="domain" description="Peptidase S1" evidence="6">
    <location>
        <begin position="411"/>
        <end position="647"/>
    </location>
</feature>
<dbReference type="PROSITE" id="PS00134">
    <property type="entry name" value="TRYPSIN_HIS"/>
    <property type="match status" value="1"/>
</dbReference>
<keyword evidence="3" id="KW-0479">Metal-binding</keyword>
<dbReference type="AlphaFoldDB" id="A0A0F6YM26"/>
<reference evidence="7 8" key="1">
    <citation type="submission" date="2015-03" db="EMBL/GenBank/DDBJ databases">
        <title>Genome assembly of Sandaracinus amylolyticus DSM 53668.</title>
        <authorList>
            <person name="Sharma G."/>
            <person name="Subramanian S."/>
        </authorList>
    </citation>
    <scope>NUCLEOTIDE SEQUENCE [LARGE SCALE GENOMIC DNA]</scope>
    <source>
        <strain evidence="7 8">DSM 53668</strain>
    </source>
</reference>
<dbReference type="GO" id="GO:0004519">
    <property type="term" value="F:endonuclease activity"/>
    <property type="evidence" value="ECO:0007669"/>
    <property type="project" value="UniProtKB-KW"/>
</dbReference>
<dbReference type="SUPFAM" id="SSF50494">
    <property type="entry name" value="Trypsin-like serine proteases"/>
    <property type="match status" value="1"/>
</dbReference>
<keyword evidence="4" id="KW-0720">Serine protease</keyword>
<dbReference type="PRINTS" id="PR00722">
    <property type="entry name" value="CHYMOTRYPSIN"/>
</dbReference>
<keyword evidence="8" id="KW-1185">Reference proteome</keyword>
<feature type="binding site" evidence="3">
    <location>
        <position position="146"/>
    </location>
    <ligand>
        <name>Mg(2+)</name>
        <dbReference type="ChEBI" id="CHEBI:18420"/>
        <note>catalytic</note>
    </ligand>
</feature>
<dbReference type="GO" id="GO:0003676">
    <property type="term" value="F:nucleic acid binding"/>
    <property type="evidence" value="ECO:0007669"/>
    <property type="project" value="InterPro"/>
</dbReference>
<name>A0A0F6YM26_9BACT</name>
<dbReference type="Proteomes" id="UP000034883">
    <property type="component" value="Chromosome"/>
</dbReference>
<evidence type="ECO:0000256" key="5">
    <source>
        <dbReference type="SAM" id="MobiDB-lite"/>
    </source>
</evidence>
<feature type="compositionally biased region" description="Basic and acidic residues" evidence="5">
    <location>
        <begin position="83"/>
        <end position="102"/>
    </location>
</feature>
<dbReference type="InterPro" id="IPR009003">
    <property type="entry name" value="Peptidase_S1_PA"/>
</dbReference>
<dbReference type="GO" id="GO:0006508">
    <property type="term" value="P:proteolysis"/>
    <property type="evidence" value="ECO:0007669"/>
    <property type="project" value="UniProtKB-KW"/>
</dbReference>
<dbReference type="Pfam" id="PF01223">
    <property type="entry name" value="Endonuclease_NS"/>
    <property type="match status" value="1"/>
</dbReference>
<organism evidence="7 8">
    <name type="scientific">Sandaracinus amylolyticus</name>
    <dbReference type="NCBI Taxonomy" id="927083"/>
    <lineage>
        <taxon>Bacteria</taxon>
        <taxon>Pseudomonadati</taxon>
        <taxon>Myxococcota</taxon>
        <taxon>Polyangia</taxon>
        <taxon>Polyangiales</taxon>
        <taxon>Sandaracinaceae</taxon>
        <taxon>Sandaracinus</taxon>
    </lineage>
</organism>
<dbReference type="STRING" id="927083.DB32_007350"/>
<dbReference type="InterPro" id="IPR040255">
    <property type="entry name" value="Non-specific_endonuclease"/>
</dbReference>
<keyword evidence="1" id="KW-1015">Disulfide bond</keyword>
<evidence type="ECO:0000313" key="8">
    <source>
        <dbReference type="Proteomes" id="UP000034883"/>
    </source>
</evidence>
<sequence>MTMIHPYLPYLMPYDPSFLGRGFEVSLPTLEPSTLAQAYRGGEPLDYIHYSLVLNRRRRLAVYAACNIDGARRVRGISKRPRWQPDPRAESAQTSDRDGYSESAFDHGHLVRRLDVVWGETPKEAKHANDATFFLTNSAPQHKNFNQDEWAELEDWVLERAADNSYRLCVFTGPVFEDDDPRYSELSEEVLERIAPGYRIPKVYWKVIVLRDERGGDSLAAACFAMSQVDAWNDKQGAKYNELKTYQVSLRRIESWCGLRFADAVRRADVLSDHELDRNASVAPVPILSADSIRFRSLASERSRGTSRASDCGCEGPDRIAALEERIAVLAAAVEAATKAQNTGSAAGDWPEAPPVAPPERIASRAIARDWTSVVELATDQHAKARLLEIGASAPRVARQVESADRMAERILGGAPAAAGEFPDCACIELEGRGWQCSGVLIAPRLVLSAAHCDAAGRVTRVLLGGRSVHGIFLESGDVVEAEGSVRHHEYRRGIPGGDLVLVVLAKEAKQAALSIASREELMKENEITAVGFGNADQWGSTGFGEKRKAILPLGPVPPRDSVSAYEGLARTLNYSPRLEFVAGRKGLDIDTCNGDSGGPVYVKIGAEWKLAGITSRATREAGRPCGDGGIYTLVSEYVKWIADVAARHDISFSI</sequence>
<dbReference type="InterPro" id="IPR001314">
    <property type="entry name" value="Peptidase_S1A"/>
</dbReference>
<dbReference type="SMART" id="SM00020">
    <property type="entry name" value="Tryp_SPc"/>
    <property type="match status" value="1"/>
</dbReference>
<keyword evidence="7" id="KW-0540">Nuclease</keyword>
<dbReference type="InterPro" id="IPR044925">
    <property type="entry name" value="His-Me_finger_sf"/>
</dbReference>
<feature type="active site" description="Proton acceptor" evidence="2">
    <location>
        <position position="109"/>
    </location>
</feature>
<dbReference type="PANTHER" id="PTHR13966:SF5">
    <property type="entry name" value="ENDONUCLEASE G, MITOCHONDRIAL"/>
    <property type="match status" value="1"/>
</dbReference>
<dbReference type="Pfam" id="PF00089">
    <property type="entry name" value="Trypsin"/>
    <property type="match status" value="1"/>
</dbReference>
<keyword evidence="4" id="KW-0645">Protease</keyword>
<accession>A0A0F6YM26</accession>
<dbReference type="InterPro" id="IPR033116">
    <property type="entry name" value="TRYPSIN_SER"/>
</dbReference>
<dbReference type="SUPFAM" id="SSF54060">
    <property type="entry name" value="His-Me finger endonucleases"/>
    <property type="match status" value="1"/>
</dbReference>
<evidence type="ECO:0000256" key="3">
    <source>
        <dbReference type="PIRSR" id="PIRSR640255-2"/>
    </source>
</evidence>
<evidence type="ECO:0000256" key="2">
    <source>
        <dbReference type="PIRSR" id="PIRSR640255-1"/>
    </source>
</evidence>
<dbReference type="GO" id="GO:0046872">
    <property type="term" value="F:metal ion binding"/>
    <property type="evidence" value="ECO:0007669"/>
    <property type="project" value="UniProtKB-KW"/>
</dbReference>
<feature type="region of interest" description="Disordered" evidence="5">
    <location>
        <begin position="79"/>
        <end position="102"/>
    </location>
</feature>
<dbReference type="SMART" id="SM00892">
    <property type="entry name" value="Endonuclease_NS"/>
    <property type="match status" value="1"/>
</dbReference>
<protein>
    <submittedName>
        <fullName evidence="7">DNA/RNA non-specific endonuclease</fullName>
    </submittedName>
</protein>
<keyword evidence="7" id="KW-0255">Endonuclease</keyword>
<dbReference type="InterPro" id="IPR020821">
    <property type="entry name" value="ENPP1-3/EXOG-like_nuc-like"/>
</dbReference>
<dbReference type="InterPro" id="IPR001254">
    <property type="entry name" value="Trypsin_dom"/>
</dbReference>
<dbReference type="SMART" id="SM00477">
    <property type="entry name" value="NUC"/>
    <property type="match status" value="1"/>
</dbReference>
<dbReference type="CDD" id="cd00190">
    <property type="entry name" value="Tryp_SPc"/>
    <property type="match status" value="1"/>
</dbReference>
<dbReference type="Gene3D" id="2.40.10.10">
    <property type="entry name" value="Trypsin-like serine proteases"/>
    <property type="match status" value="1"/>
</dbReference>
<dbReference type="PROSITE" id="PS50240">
    <property type="entry name" value="TRYPSIN_DOM"/>
    <property type="match status" value="1"/>
</dbReference>
<dbReference type="CDD" id="cd00091">
    <property type="entry name" value="NUC"/>
    <property type="match status" value="1"/>
</dbReference>
<dbReference type="InterPro" id="IPR044929">
    <property type="entry name" value="DNA/RNA_non-sp_Endonuclease_sf"/>
</dbReference>
<dbReference type="PANTHER" id="PTHR13966">
    <property type="entry name" value="ENDONUCLEASE RELATED"/>
    <property type="match status" value="1"/>
</dbReference>
<dbReference type="EMBL" id="CP011125">
    <property type="protein sequence ID" value="AKF10201.1"/>
    <property type="molecule type" value="Genomic_DNA"/>
</dbReference>
<dbReference type="InterPro" id="IPR043504">
    <property type="entry name" value="Peptidase_S1_PA_chymotrypsin"/>
</dbReference>
<evidence type="ECO:0000313" key="7">
    <source>
        <dbReference type="EMBL" id="AKF10201.1"/>
    </source>
</evidence>
<evidence type="ECO:0000256" key="4">
    <source>
        <dbReference type="RuleBase" id="RU363034"/>
    </source>
</evidence>
<keyword evidence="4" id="KW-0378">Hydrolase</keyword>
<dbReference type="Gene3D" id="3.40.570.10">
    <property type="entry name" value="Extracellular Endonuclease, subunit A"/>
    <property type="match status" value="1"/>
</dbReference>
<dbReference type="PROSITE" id="PS00135">
    <property type="entry name" value="TRYPSIN_SER"/>
    <property type="match status" value="1"/>
</dbReference>
<dbReference type="InterPro" id="IPR018114">
    <property type="entry name" value="TRYPSIN_HIS"/>
</dbReference>
<dbReference type="KEGG" id="samy:DB32_007350"/>
<evidence type="ECO:0000259" key="6">
    <source>
        <dbReference type="PROSITE" id="PS50240"/>
    </source>
</evidence>
<gene>
    <name evidence="7" type="ORF">DB32_007350</name>
</gene>
<evidence type="ECO:0000256" key="1">
    <source>
        <dbReference type="ARBA" id="ARBA00023157"/>
    </source>
</evidence>
<proteinExistence type="predicted"/>